<name>A0A1A0HJH4_9ASCO</name>
<dbReference type="InterPro" id="IPR019383">
    <property type="entry name" value="Golgin_A_7/ERF4"/>
</dbReference>
<dbReference type="STRING" id="869754.A0A1A0HJH4"/>
<evidence type="ECO:0000313" key="9">
    <source>
        <dbReference type="Proteomes" id="UP000092555"/>
    </source>
</evidence>
<dbReference type="EMBL" id="LXTC01000001">
    <property type="protein sequence ID" value="OBA23988.1"/>
    <property type="molecule type" value="Genomic_DNA"/>
</dbReference>
<comment type="subcellular location">
    <subcellularLocation>
        <location evidence="1">Endoplasmic reticulum membrane</location>
        <topology evidence="1">Peripheral membrane protein</topology>
    </subcellularLocation>
</comment>
<dbReference type="GeneID" id="30026678"/>
<protein>
    <recommendedName>
        <fullName evidence="4">Ras modification protein ERF4</fullName>
    </recommendedName>
</protein>
<dbReference type="Proteomes" id="UP000092555">
    <property type="component" value="Unassembled WGS sequence"/>
</dbReference>
<dbReference type="GO" id="GO:0006612">
    <property type="term" value="P:protein targeting to membrane"/>
    <property type="evidence" value="ECO:0007669"/>
    <property type="project" value="TreeGrafter"/>
</dbReference>
<dbReference type="RefSeq" id="XP_018714469.1">
    <property type="nucleotide sequence ID" value="XM_018853702.1"/>
</dbReference>
<dbReference type="Pfam" id="PF10256">
    <property type="entry name" value="Erf4"/>
    <property type="match status" value="1"/>
</dbReference>
<sequence>MNDPLAKYAGANTAKHLVFFNYHEYLVSEYRPLNFAEGSPQQNLNSGEDQAHQEHRPALVVSHFPNVYAAYGGELYGRTRIVRVPRIYDLCEELYMVPQFSAYVPGHEPAALTSEAVTEFQVCGAYGGQKFGVTSLTPLVPQWLTKNEFRDIVQTINKLLHEAATPHGKHTWLENMVDFFSGALYSTFYSKYLVASNSELKMKALDAYVESVNISLRAKHPDLQVMSLLKSAMLSLDFQIPMVAGPSAGHLSPRSIHALGEQDKGE</sequence>
<keyword evidence="6" id="KW-0472">Membrane</keyword>
<proteinExistence type="inferred from homology"/>
<dbReference type="PANTHER" id="PTHR13254">
    <property type="entry name" value="GOLGI AUTOANTIGEN, GOLGIN SUBFAMILY A, 7"/>
    <property type="match status" value="1"/>
</dbReference>
<evidence type="ECO:0000259" key="7">
    <source>
        <dbReference type="Pfam" id="PF10256"/>
    </source>
</evidence>
<organism evidence="8 9">
    <name type="scientific">Metschnikowia bicuspidata var. bicuspidata NRRL YB-4993</name>
    <dbReference type="NCBI Taxonomy" id="869754"/>
    <lineage>
        <taxon>Eukaryota</taxon>
        <taxon>Fungi</taxon>
        <taxon>Dikarya</taxon>
        <taxon>Ascomycota</taxon>
        <taxon>Saccharomycotina</taxon>
        <taxon>Pichiomycetes</taxon>
        <taxon>Metschnikowiaceae</taxon>
        <taxon>Metschnikowia</taxon>
    </lineage>
</organism>
<dbReference type="GO" id="GO:0005789">
    <property type="term" value="C:endoplasmic reticulum membrane"/>
    <property type="evidence" value="ECO:0007669"/>
    <property type="project" value="UniProtKB-SubCell"/>
</dbReference>
<evidence type="ECO:0000256" key="6">
    <source>
        <dbReference type="ARBA" id="ARBA00023136"/>
    </source>
</evidence>
<dbReference type="OrthoDB" id="5377273at2759"/>
<comment type="similarity">
    <text evidence="2">Belongs to the ERF4 family.</text>
</comment>
<keyword evidence="9" id="KW-1185">Reference proteome</keyword>
<dbReference type="GO" id="GO:0031211">
    <property type="term" value="C:endoplasmic reticulum palmitoyltransferase complex"/>
    <property type="evidence" value="ECO:0007669"/>
    <property type="project" value="TreeGrafter"/>
</dbReference>
<evidence type="ECO:0000313" key="8">
    <source>
        <dbReference type="EMBL" id="OBA23988.1"/>
    </source>
</evidence>
<gene>
    <name evidence="8" type="ORF">METBIDRAFT_10185</name>
</gene>
<reference evidence="8 9" key="1">
    <citation type="submission" date="2016-05" db="EMBL/GenBank/DDBJ databases">
        <title>Comparative genomics of biotechnologically important yeasts.</title>
        <authorList>
            <consortium name="DOE Joint Genome Institute"/>
            <person name="Riley R."/>
            <person name="Haridas S."/>
            <person name="Wolfe K.H."/>
            <person name="Lopes M.R."/>
            <person name="Hittinger C.T."/>
            <person name="Goker M."/>
            <person name="Salamov A."/>
            <person name="Wisecaver J."/>
            <person name="Long T.M."/>
            <person name="Aerts A.L."/>
            <person name="Barry K."/>
            <person name="Choi C."/>
            <person name="Clum A."/>
            <person name="Coughlan A.Y."/>
            <person name="Deshpande S."/>
            <person name="Douglass A.P."/>
            <person name="Hanson S.J."/>
            <person name="Klenk H.-P."/>
            <person name="LaButti K."/>
            <person name="Lapidus A."/>
            <person name="Lindquist E."/>
            <person name="Lipzen A."/>
            <person name="Meier-kolthoff J.P."/>
            <person name="Ohm R.A."/>
            <person name="Otillar R.P."/>
            <person name="Pangilinan J."/>
            <person name="Peng Y."/>
            <person name="Rokas A."/>
            <person name="Rosa C.A."/>
            <person name="Scheuner C."/>
            <person name="Sibirny A.A."/>
            <person name="Slot J.C."/>
            <person name="Stielow J.B."/>
            <person name="Sun H."/>
            <person name="Kurtzman C.P."/>
            <person name="Blackwell M."/>
            <person name="Grigoriev I.V."/>
            <person name="Jeffries T.W."/>
        </authorList>
    </citation>
    <scope>NUCLEOTIDE SEQUENCE [LARGE SCALE GENOMIC DNA]</scope>
    <source>
        <strain evidence="8 9">NRRL YB-4993</strain>
    </source>
</reference>
<evidence type="ECO:0000256" key="4">
    <source>
        <dbReference type="ARBA" id="ARBA00018463"/>
    </source>
</evidence>
<dbReference type="InterPro" id="IPR051371">
    <property type="entry name" value="Ras_palmitoyltransferase"/>
</dbReference>
<comment type="subunit">
    <text evidence="3">Interacts with ERF2.</text>
</comment>
<feature type="domain" description="Golgin subfamily A member 7/ERF4" evidence="7">
    <location>
        <begin position="81"/>
        <end position="237"/>
    </location>
</feature>
<keyword evidence="5" id="KW-0256">Endoplasmic reticulum</keyword>
<evidence type="ECO:0000256" key="1">
    <source>
        <dbReference type="ARBA" id="ARBA00004406"/>
    </source>
</evidence>
<accession>A0A1A0HJH4</accession>
<dbReference type="AlphaFoldDB" id="A0A1A0HJH4"/>
<evidence type="ECO:0000256" key="2">
    <source>
        <dbReference type="ARBA" id="ARBA00007732"/>
    </source>
</evidence>
<dbReference type="PANTHER" id="PTHR13254:SF0">
    <property type="entry name" value="GOLGIN SUBFAMILY A MEMBER 7_ERF4 DOMAIN-CONTAINING PROTEIN"/>
    <property type="match status" value="1"/>
</dbReference>
<comment type="caution">
    <text evidence="8">The sequence shown here is derived from an EMBL/GenBank/DDBJ whole genome shotgun (WGS) entry which is preliminary data.</text>
</comment>
<evidence type="ECO:0000256" key="5">
    <source>
        <dbReference type="ARBA" id="ARBA00022824"/>
    </source>
</evidence>
<evidence type="ECO:0000256" key="3">
    <source>
        <dbReference type="ARBA" id="ARBA00011396"/>
    </source>
</evidence>